<dbReference type="Gramene" id="MELO3C015064.2.1">
    <property type="protein sequence ID" value="MELO3C015064.2.1"/>
    <property type="gene ID" value="MELO3C015064.2"/>
</dbReference>
<proteinExistence type="predicted"/>
<protein>
    <submittedName>
        <fullName evidence="1">Uncharacterized protein</fullName>
    </submittedName>
</protein>
<organism evidence="1">
    <name type="scientific">Cucumis melo</name>
    <name type="common">Muskmelon</name>
    <dbReference type="NCBI Taxonomy" id="3656"/>
    <lineage>
        <taxon>Eukaryota</taxon>
        <taxon>Viridiplantae</taxon>
        <taxon>Streptophyta</taxon>
        <taxon>Embryophyta</taxon>
        <taxon>Tracheophyta</taxon>
        <taxon>Spermatophyta</taxon>
        <taxon>Magnoliopsida</taxon>
        <taxon>eudicotyledons</taxon>
        <taxon>Gunneridae</taxon>
        <taxon>Pentapetalae</taxon>
        <taxon>rosids</taxon>
        <taxon>fabids</taxon>
        <taxon>Cucurbitales</taxon>
        <taxon>Cucurbitaceae</taxon>
        <taxon>Benincaseae</taxon>
        <taxon>Cucumis</taxon>
    </lineage>
</organism>
<evidence type="ECO:0000313" key="1">
    <source>
        <dbReference type="EnsemblPlants" id="MELO3C015064.2.1"/>
    </source>
</evidence>
<dbReference type="AlphaFoldDB" id="A0A9I9DA64"/>
<dbReference type="EnsemblPlants" id="MELO3C015064.2.1">
    <property type="protein sequence ID" value="MELO3C015064.2.1"/>
    <property type="gene ID" value="MELO3C015064.2"/>
</dbReference>
<name>A0A9I9DA64_CUCME</name>
<sequence length="92" mass="10406">MDNGSEADFLKFVGILSEKKFERGSSVKKIEMGKRKSGRGSVGYRKWKFDGRRKGCDKRKKLVALCVGLLAERGLSEEEDWGRVGLLARKKL</sequence>
<accession>A0A9I9DA64</accession>
<reference evidence="1" key="1">
    <citation type="submission" date="2023-03" db="UniProtKB">
        <authorList>
            <consortium name="EnsemblPlants"/>
        </authorList>
    </citation>
    <scope>IDENTIFICATION</scope>
</reference>